<feature type="compositionally biased region" description="Basic and acidic residues" evidence="7">
    <location>
        <begin position="337"/>
        <end position="362"/>
    </location>
</feature>
<gene>
    <name evidence="8" type="ORF">V9T40_012221</name>
</gene>
<comment type="similarity">
    <text evidence="2">Belongs to the fl(2)d family.</text>
</comment>
<reference evidence="8 9" key="1">
    <citation type="submission" date="2024-03" db="EMBL/GenBank/DDBJ databases">
        <title>Adaptation during the transition from Ophiocordyceps entomopathogen to insect associate is accompanied by gene loss and intensified selection.</title>
        <authorList>
            <person name="Ward C.M."/>
            <person name="Onetto C.A."/>
            <person name="Borneman A.R."/>
        </authorList>
    </citation>
    <scope>NUCLEOTIDE SEQUENCE [LARGE SCALE GENOMIC DNA]</scope>
    <source>
        <strain evidence="8">AWRI1</strain>
        <tissue evidence="8">Single Adult Female</tissue>
    </source>
</reference>
<feature type="compositionally biased region" description="Polar residues" evidence="7">
    <location>
        <begin position="307"/>
        <end position="318"/>
    </location>
</feature>
<keyword evidence="6" id="KW-0175">Coiled coil</keyword>
<feature type="compositionally biased region" description="Basic and acidic residues" evidence="7">
    <location>
        <begin position="22"/>
        <end position="34"/>
    </location>
</feature>
<evidence type="ECO:0000256" key="2">
    <source>
        <dbReference type="ARBA" id="ARBA00010313"/>
    </source>
</evidence>
<proteinExistence type="inferred from homology"/>
<feature type="coiled-coil region" evidence="6">
    <location>
        <begin position="114"/>
        <end position="175"/>
    </location>
</feature>
<dbReference type="GO" id="GO:0016556">
    <property type="term" value="P:mRNA modification"/>
    <property type="evidence" value="ECO:0007669"/>
    <property type="project" value="InterPro"/>
</dbReference>
<evidence type="ECO:0000313" key="8">
    <source>
        <dbReference type="EMBL" id="KAK7575935.1"/>
    </source>
</evidence>
<keyword evidence="5" id="KW-0539">Nucleus</keyword>
<evidence type="ECO:0000256" key="5">
    <source>
        <dbReference type="ARBA" id="ARBA00023242"/>
    </source>
</evidence>
<dbReference type="GO" id="GO:0008380">
    <property type="term" value="P:RNA splicing"/>
    <property type="evidence" value="ECO:0007669"/>
    <property type="project" value="UniProtKB-KW"/>
</dbReference>
<comment type="caution">
    <text evidence="8">The sequence shown here is derived from an EMBL/GenBank/DDBJ whole genome shotgun (WGS) entry which is preliminary data.</text>
</comment>
<evidence type="ECO:0000313" key="9">
    <source>
        <dbReference type="Proteomes" id="UP001367676"/>
    </source>
</evidence>
<dbReference type="GO" id="GO:0000381">
    <property type="term" value="P:regulation of alternative mRNA splicing, via spliceosome"/>
    <property type="evidence" value="ECO:0007669"/>
    <property type="project" value="InterPro"/>
</dbReference>
<evidence type="ECO:0000256" key="4">
    <source>
        <dbReference type="ARBA" id="ARBA00023187"/>
    </source>
</evidence>
<feature type="compositionally biased region" description="Basic and acidic residues" evidence="7">
    <location>
        <begin position="292"/>
        <end position="306"/>
    </location>
</feature>
<dbReference type="GO" id="GO:0006397">
    <property type="term" value="P:mRNA processing"/>
    <property type="evidence" value="ECO:0007669"/>
    <property type="project" value="UniProtKB-KW"/>
</dbReference>
<evidence type="ECO:0000256" key="3">
    <source>
        <dbReference type="ARBA" id="ARBA00022664"/>
    </source>
</evidence>
<name>A0AAN9T945_9HEMI</name>
<evidence type="ECO:0000256" key="6">
    <source>
        <dbReference type="SAM" id="Coils"/>
    </source>
</evidence>
<comment type="subcellular location">
    <subcellularLocation>
        <location evidence="1">Nucleus</location>
    </subcellularLocation>
</comment>
<keyword evidence="3" id="KW-0507">mRNA processing</keyword>
<dbReference type="Pfam" id="PF17098">
    <property type="entry name" value="Wtap"/>
    <property type="match status" value="1"/>
</dbReference>
<dbReference type="GO" id="GO:0005634">
    <property type="term" value="C:nucleus"/>
    <property type="evidence" value="ECO:0007669"/>
    <property type="project" value="UniProtKB-SubCell"/>
</dbReference>
<dbReference type="InterPro" id="IPR033757">
    <property type="entry name" value="WTAP"/>
</dbReference>
<keyword evidence="9" id="KW-1185">Reference proteome</keyword>
<protein>
    <recommendedName>
        <fullName evidence="10">Pre-mRNA-splicing regulator female-lethal(2)D</fullName>
    </recommendedName>
</protein>
<keyword evidence="4" id="KW-0508">mRNA splicing</keyword>
<evidence type="ECO:0008006" key="10">
    <source>
        <dbReference type="Google" id="ProtNLM"/>
    </source>
</evidence>
<dbReference type="AlphaFoldDB" id="A0AAN9T945"/>
<evidence type="ECO:0000256" key="7">
    <source>
        <dbReference type="SAM" id="MobiDB-lite"/>
    </source>
</evidence>
<accession>A0AAN9T945</accession>
<dbReference type="PANTHER" id="PTHR15217">
    <property type="entry name" value="WILMS' TUMOR 1-ASSOCIATING PROTEIN"/>
    <property type="match status" value="1"/>
</dbReference>
<dbReference type="Proteomes" id="UP001367676">
    <property type="component" value="Unassembled WGS sequence"/>
</dbReference>
<feature type="region of interest" description="Disordered" evidence="7">
    <location>
        <begin position="337"/>
        <end position="377"/>
    </location>
</feature>
<feature type="region of interest" description="Disordered" evidence="7">
    <location>
        <begin position="1"/>
        <end position="36"/>
    </location>
</feature>
<sequence length="396" mass="45003">MATVEPAETTNYEKPALENTDTDPKSPKELEKPINENGVKIENVNVDLIKTDDALAEMSREEIIESYKNVVAYLNSLESKLTSCEAEILSMKSSAEYQKHRDPSYREKILLRKLSLKEQEIQEYVTQISELKTSQIPSLTTSKSTLLDPAVNIIVQKLKTELSNTKASLEETQNELNAWKFTPDSNTGKRLMAKCRLLHQENEELGKMISSGRVAKLEGELALQKSFSEEVRKSQCELDELLQDLDEDVEGMQGTIYYLQQELKKSKEKISTLEAKNLELFNILDTSKNVKIEENGDENDRSRDQKPSNFDESSNDSSYLILEVNPEGEEYANMLKNADEESGKATESEDTDYKNKRSHDGSSKIVPPKKQKRTNVSQEITENLDILDYNLSVIKK</sequence>
<feature type="region of interest" description="Disordered" evidence="7">
    <location>
        <begin position="292"/>
        <end position="318"/>
    </location>
</feature>
<dbReference type="PANTHER" id="PTHR15217:SF0">
    <property type="entry name" value="PRE-MRNA-SPLICING REGULATOR WTAP"/>
    <property type="match status" value="1"/>
</dbReference>
<evidence type="ECO:0000256" key="1">
    <source>
        <dbReference type="ARBA" id="ARBA00004123"/>
    </source>
</evidence>
<organism evidence="8 9">
    <name type="scientific">Parthenolecanium corni</name>
    <dbReference type="NCBI Taxonomy" id="536013"/>
    <lineage>
        <taxon>Eukaryota</taxon>
        <taxon>Metazoa</taxon>
        <taxon>Ecdysozoa</taxon>
        <taxon>Arthropoda</taxon>
        <taxon>Hexapoda</taxon>
        <taxon>Insecta</taxon>
        <taxon>Pterygota</taxon>
        <taxon>Neoptera</taxon>
        <taxon>Paraneoptera</taxon>
        <taxon>Hemiptera</taxon>
        <taxon>Sternorrhyncha</taxon>
        <taxon>Coccoidea</taxon>
        <taxon>Coccidae</taxon>
        <taxon>Parthenolecanium</taxon>
    </lineage>
</organism>
<dbReference type="EMBL" id="JBBCAQ010000036">
    <property type="protein sequence ID" value="KAK7575935.1"/>
    <property type="molecule type" value="Genomic_DNA"/>
</dbReference>